<evidence type="ECO:0000256" key="1">
    <source>
        <dbReference type="ARBA" id="ARBA00004651"/>
    </source>
</evidence>
<comment type="subcellular location">
    <subcellularLocation>
        <location evidence="1">Cell membrane</location>
        <topology evidence="1">Multi-pass membrane protein</topology>
    </subcellularLocation>
</comment>
<keyword evidence="4 8" id="KW-0812">Transmembrane</keyword>
<evidence type="ECO:0000256" key="3">
    <source>
        <dbReference type="ARBA" id="ARBA00022475"/>
    </source>
</evidence>
<feature type="signal peptide" evidence="9">
    <location>
        <begin position="1"/>
        <end position="19"/>
    </location>
</feature>
<dbReference type="InterPro" id="IPR025692">
    <property type="entry name" value="MscS_IM_dom1"/>
</dbReference>
<evidence type="ECO:0000259" key="12">
    <source>
        <dbReference type="Pfam" id="PF12795"/>
    </source>
</evidence>
<dbReference type="Pfam" id="PF12794">
    <property type="entry name" value="MscS_TM"/>
    <property type="match status" value="1"/>
</dbReference>
<feature type="domain" description="Mechanosensitive ion channel inner membrane" evidence="11">
    <location>
        <begin position="488"/>
        <end position="821"/>
    </location>
</feature>
<dbReference type="GO" id="GO:0009992">
    <property type="term" value="P:intracellular water homeostasis"/>
    <property type="evidence" value="ECO:0007669"/>
    <property type="project" value="TreeGrafter"/>
</dbReference>
<feature type="transmembrane region" description="Helical" evidence="8">
    <location>
        <begin position="605"/>
        <end position="623"/>
    </location>
</feature>
<dbReference type="EMBL" id="RKQT01000001">
    <property type="protein sequence ID" value="RPE96022.1"/>
    <property type="molecule type" value="Genomic_DNA"/>
</dbReference>
<feature type="transmembrane region" description="Helical" evidence="8">
    <location>
        <begin position="715"/>
        <end position="733"/>
    </location>
</feature>
<evidence type="ECO:0000313" key="18">
    <source>
        <dbReference type="Proteomes" id="UP000502287"/>
    </source>
</evidence>
<reference evidence="16 17" key="2">
    <citation type="submission" date="2018-11" db="EMBL/GenBank/DDBJ databases">
        <title>Genomic Encyclopedia of Type Strains, Phase IV (KMG-IV): sequencing the most valuable type-strain genomes for metagenomic binning, comparative biology and taxonomic classification.</title>
        <authorList>
            <person name="Goeker M."/>
        </authorList>
    </citation>
    <scope>NUCLEOTIDE SEQUENCE [LARGE SCALE GENOMIC DNA]</scope>
    <source>
        <strain evidence="16 17">DSM 25797</strain>
    </source>
</reference>
<reference evidence="15 18" key="1">
    <citation type="submission" date="2016-03" db="EMBL/GenBank/DDBJ databases">
        <authorList>
            <person name="Hansen M.J."/>
            <person name="Bojesen A.M."/>
            <person name="Planet P."/>
        </authorList>
    </citation>
    <scope>NUCLEOTIDE SEQUENCE [LARGE SCALE GENOMIC DNA]</scope>
    <source>
        <strain evidence="15 18">HPA 21</strain>
    </source>
</reference>
<dbReference type="Proteomes" id="UP000276901">
    <property type="component" value="Unassembled WGS sequence"/>
</dbReference>
<feature type="domain" description="Mechanosensitive ion channel MscS C-terminal" evidence="13">
    <location>
        <begin position="1008"/>
        <end position="1081"/>
    </location>
</feature>
<feature type="coiled-coil region" evidence="7">
    <location>
        <begin position="72"/>
        <end position="160"/>
    </location>
</feature>
<dbReference type="Gene3D" id="1.10.287.1260">
    <property type="match status" value="1"/>
</dbReference>
<dbReference type="SUPFAM" id="SSF82861">
    <property type="entry name" value="Mechanosensitive channel protein MscS (YggB), transmembrane region"/>
    <property type="match status" value="1"/>
</dbReference>
<evidence type="ECO:0000259" key="10">
    <source>
        <dbReference type="Pfam" id="PF00924"/>
    </source>
</evidence>
<evidence type="ECO:0000256" key="4">
    <source>
        <dbReference type="ARBA" id="ARBA00022692"/>
    </source>
</evidence>
<dbReference type="InterPro" id="IPR049278">
    <property type="entry name" value="MS_channel_C"/>
</dbReference>
<feature type="domain" description="Mechanosensitive ion channel transmembrane helices 2/3" evidence="14">
    <location>
        <begin position="883"/>
        <end position="922"/>
    </location>
</feature>
<dbReference type="InterPro" id="IPR052702">
    <property type="entry name" value="MscS-like_channel"/>
</dbReference>
<dbReference type="Gene3D" id="3.30.70.100">
    <property type="match status" value="1"/>
</dbReference>
<feature type="transmembrane region" description="Helical" evidence="8">
    <location>
        <begin position="791"/>
        <end position="815"/>
    </location>
</feature>
<keyword evidence="3" id="KW-1003">Cell membrane</keyword>
<dbReference type="InterPro" id="IPR011066">
    <property type="entry name" value="MscS_channel_C_sf"/>
</dbReference>
<evidence type="ECO:0000256" key="6">
    <source>
        <dbReference type="ARBA" id="ARBA00023136"/>
    </source>
</evidence>
<feature type="transmembrane region" description="Helical" evidence="8">
    <location>
        <begin position="879"/>
        <end position="904"/>
    </location>
</feature>
<protein>
    <submittedName>
        <fullName evidence="16">Potassium efflux system protein</fullName>
    </submittedName>
    <submittedName>
        <fullName evidence="15">Potassium transporter KefA</fullName>
    </submittedName>
</protein>
<dbReference type="Pfam" id="PF00924">
    <property type="entry name" value="MS_channel_2nd"/>
    <property type="match status" value="1"/>
</dbReference>
<keyword evidence="6 8" id="KW-0472">Membrane</keyword>
<feature type="transmembrane region" description="Helical" evidence="8">
    <location>
        <begin position="528"/>
        <end position="555"/>
    </location>
</feature>
<dbReference type="AlphaFoldDB" id="A0AAE6X6G9"/>
<accession>A0AAE6X6G9</accession>
<name>A0AAE6X6G9_9PAST</name>
<evidence type="ECO:0000313" key="15">
    <source>
        <dbReference type="EMBL" id="QIM65528.1"/>
    </source>
</evidence>
<dbReference type="Pfam" id="PF12795">
    <property type="entry name" value="MscS_porin"/>
    <property type="match status" value="1"/>
</dbReference>
<dbReference type="PANTHER" id="PTHR30347:SF1">
    <property type="entry name" value="MECHANOSENSITIVE CHANNEL MSCK"/>
    <property type="match status" value="1"/>
</dbReference>
<feature type="transmembrane region" description="Helical" evidence="8">
    <location>
        <begin position="846"/>
        <end position="867"/>
    </location>
</feature>
<evidence type="ECO:0000259" key="14">
    <source>
        <dbReference type="Pfam" id="PF21088"/>
    </source>
</evidence>
<evidence type="ECO:0000313" key="16">
    <source>
        <dbReference type="EMBL" id="RPE96022.1"/>
    </source>
</evidence>
<dbReference type="SUPFAM" id="SSF50182">
    <property type="entry name" value="Sm-like ribonucleoproteins"/>
    <property type="match status" value="1"/>
</dbReference>
<dbReference type="InterPro" id="IPR049142">
    <property type="entry name" value="MS_channel_1st"/>
</dbReference>
<feature type="transmembrane region" description="Helical" evidence="8">
    <location>
        <begin position="479"/>
        <end position="498"/>
    </location>
</feature>
<gene>
    <name evidence="15" type="ORF">A4G17_08775</name>
    <name evidence="16" type="ORF">EDC49_0402</name>
</gene>
<feature type="transmembrane region" description="Helical" evidence="8">
    <location>
        <begin position="681"/>
        <end position="703"/>
    </location>
</feature>
<feature type="chain" id="PRO_5042081556" evidence="9">
    <location>
        <begin position="20"/>
        <end position="1102"/>
    </location>
</feature>
<dbReference type="InterPro" id="IPR024393">
    <property type="entry name" value="MscS_porin"/>
</dbReference>
<organism evidence="15 18">
    <name type="scientific">Frederiksenia canicola</name>
    <dbReference type="NCBI Taxonomy" id="123824"/>
    <lineage>
        <taxon>Bacteria</taxon>
        <taxon>Pseudomonadati</taxon>
        <taxon>Pseudomonadota</taxon>
        <taxon>Gammaproteobacteria</taxon>
        <taxon>Pasteurellales</taxon>
        <taxon>Pasteurellaceae</taxon>
        <taxon>Frederiksenia</taxon>
    </lineage>
</organism>
<dbReference type="PANTHER" id="PTHR30347">
    <property type="entry name" value="POTASSIUM CHANNEL RELATED"/>
    <property type="match status" value="1"/>
</dbReference>
<dbReference type="InterPro" id="IPR006685">
    <property type="entry name" value="MscS_channel_2nd"/>
</dbReference>
<dbReference type="Pfam" id="PF21088">
    <property type="entry name" value="MS_channel_1st"/>
    <property type="match status" value="1"/>
</dbReference>
<keyword evidence="17" id="KW-1185">Reference proteome</keyword>
<dbReference type="Proteomes" id="UP000502287">
    <property type="component" value="Chromosome"/>
</dbReference>
<evidence type="ECO:0000256" key="7">
    <source>
        <dbReference type="SAM" id="Coils"/>
    </source>
</evidence>
<feature type="transmembrane region" description="Helical" evidence="8">
    <location>
        <begin position="635"/>
        <end position="656"/>
    </location>
</feature>
<feature type="domain" description="Mechanosensitive ion channel MscS porin" evidence="12">
    <location>
        <begin position="33"/>
        <end position="264"/>
    </location>
</feature>
<feature type="coiled-coil region" evidence="7">
    <location>
        <begin position="284"/>
        <end position="318"/>
    </location>
</feature>
<comment type="similarity">
    <text evidence="2">Belongs to the MscS (TC 1.A.23) family.</text>
</comment>
<evidence type="ECO:0000259" key="13">
    <source>
        <dbReference type="Pfam" id="PF21082"/>
    </source>
</evidence>
<dbReference type="Pfam" id="PF21082">
    <property type="entry name" value="MS_channel_3rd"/>
    <property type="match status" value="1"/>
</dbReference>
<dbReference type="KEGG" id="fcl:A4G17_08775"/>
<dbReference type="GO" id="GO:0005886">
    <property type="term" value="C:plasma membrane"/>
    <property type="evidence" value="ECO:0007669"/>
    <property type="project" value="UniProtKB-SubCell"/>
</dbReference>
<feature type="domain" description="Mechanosensitive ion channel MscS" evidence="10">
    <location>
        <begin position="925"/>
        <end position="990"/>
    </location>
</feature>
<dbReference type="EMBL" id="CP015029">
    <property type="protein sequence ID" value="QIM65528.1"/>
    <property type="molecule type" value="Genomic_DNA"/>
</dbReference>
<evidence type="ECO:0000256" key="2">
    <source>
        <dbReference type="ARBA" id="ARBA00008017"/>
    </source>
</evidence>
<sequence>MFKRLFAVFTLCFCMAASAEVDDLVPVNELRQQLDTLKNNGNYSPDEATLLAQNLEGALVFVEKTKKQQADIEALERKIKNAPNTLTQYQKRIDQLKKELESEQNGFGNLDNATLEIRQTDIQQNLQNTQTQLNEVSSSLASYRAALEQTRKQITENNAKSDKLNRWKYNSQASKSLIDKYNAELKYLESNNRYNLILGQNIDLLISIDEAKKNELSLKQQLLQKQLISLQDVLNANRLKAFEAQAKQAEQLKAENKAENPIIQEELSYNTDLSQYLVKQTQKANKLSQDNLRAKNVLDALTQTKRNIEEQISALQGTLVLSRVIYQQKQTLPTESVIKGLAKDIAKLRVELFELTQTRDQLYNIPNVIERLQTEHKVLFDDGERQTLTDILKEREKIVIDLVKTLNAQLNQSNEIEATQRQIVELSDSLQRELQQQSFWVPSNNPIDLSWLENFPRLAIAEAKKLSSYFGFENIKHDLFSKLSFLSSLLLLYGLILWKKTAIKQRLAEIASQVNTLKSDSHWHTPEAMFWTIALVLPNTLLFLIIATVLLALFFNNPLTASQWLTSMAGYWVFFATVLALLRPHGLAYVHFGMPPASNEIFRRIIRYSVWIVFLLLSVTLIFSQVDSIDFTDDVIGQVMMIIALALCLFVIRPLLDRGIREYQNAMLEDGTNRNVNLFKLLRLVLIIIPITLIVLMILGYYYTTIYIVEHIIKSYLVALVWVFGRYFAYRSLTISSRRMAYRRLQSKREKIREQILEQGKTDSPSIKEEHREEKIKISTVNQQIFRMADLIAWVLLFISLYAIWSDLLSVAYYLNGFVLWEQVETTSKGTVVESITLLNVLRSTLYVTVTYVLVKNIAGILEVTVFSRLKLSKGTPHTITAVITYFIVTFGCILAFTSLGISWSKIQWIFTALSVGLGFGVREIFGSFVSGTILLFERPIRVGDKVTVGNYTGVISKIRLRSTTLQDDEHKEVVLPNQAFVTDRFINWTLNNTVTRLQIAMKISSTSQLGLVRKLLLQAASEAPKVMKDPEPSVNLVGFGEGWIDHELNVYVPELDDRSDTRNFLYQRIDELFREHHIKMAFKQMDVHLYNSEQQAVRFNQ</sequence>
<feature type="transmembrane region" description="Helical" evidence="8">
    <location>
        <begin position="561"/>
        <end position="584"/>
    </location>
</feature>
<dbReference type="SUPFAM" id="SSF82689">
    <property type="entry name" value="Mechanosensitive channel protein MscS (YggB), C-terminal domain"/>
    <property type="match status" value="1"/>
</dbReference>
<evidence type="ECO:0000256" key="8">
    <source>
        <dbReference type="SAM" id="Phobius"/>
    </source>
</evidence>
<evidence type="ECO:0000256" key="9">
    <source>
        <dbReference type="SAM" id="SignalP"/>
    </source>
</evidence>
<evidence type="ECO:0000313" key="17">
    <source>
        <dbReference type="Proteomes" id="UP000276901"/>
    </source>
</evidence>
<evidence type="ECO:0000256" key="5">
    <source>
        <dbReference type="ARBA" id="ARBA00022989"/>
    </source>
</evidence>
<keyword evidence="7" id="KW-0175">Coiled coil</keyword>
<keyword evidence="5 8" id="KW-1133">Transmembrane helix</keyword>
<dbReference type="InterPro" id="IPR011014">
    <property type="entry name" value="MscS_channel_TM-2"/>
</dbReference>
<keyword evidence="9" id="KW-0732">Signal</keyword>
<dbReference type="InterPro" id="IPR010920">
    <property type="entry name" value="LSM_dom_sf"/>
</dbReference>
<dbReference type="Gene3D" id="2.30.30.60">
    <property type="match status" value="1"/>
</dbReference>
<proteinExistence type="inferred from homology"/>
<dbReference type="NCBIfam" id="NF008438">
    <property type="entry name" value="PRK11281.1"/>
    <property type="match status" value="1"/>
</dbReference>
<dbReference type="InterPro" id="IPR023408">
    <property type="entry name" value="MscS_beta-dom_sf"/>
</dbReference>
<evidence type="ECO:0000259" key="11">
    <source>
        <dbReference type="Pfam" id="PF12794"/>
    </source>
</evidence>
<dbReference type="GO" id="GO:0008381">
    <property type="term" value="F:mechanosensitive monoatomic ion channel activity"/>
    <property type="evidence" value="ECO:0007669"/>
    <property type="project" value="UniProtKB-ARBA"/>
</dbReference>